<name>A0A1G7U8L9_9BURK</name>
<evidence type="ECO:0000313" key="1">
    <source>
        <dbReference type="EMBL" id="SDG43916.1"/>
    </source>
</evidence>
<accession>A0A1G7U8L9</accession>
<dbReference type="InterPro" id="IPR027417">
    <property type="entry name" value="P-loop_NTPase"/>
</dbReference>
<gene>
    <name evidence="1" type="ORF">SAMN05216466_103354</name>
</gene>
<evidence type="ECO:0000313" key="2">
    <source>
        <dbReference type="Proteomes" id="UP000199706"/>
    </source>
</evidence>
<sequence length="130" mass="14779">MLELGLPILVDATFLKQRHRARFIELATELGTPVFLLDFYASPRRLAQRVWKRSGDPWRASDAGPAVLVRQLANEEPLTPEEAALTVGFDTDVPPGSYENPRYWHRLILRLQRGARHGEIPDSAPRLRQA</sequence>
<evidence type="ECO:0008006" key="3">
    <source>
        <dbReference type="Google" id="ProtNLM"/>
    </source>
</evidence>
<dbReference type="Gene3D" id="3.40.50.300">
    <property type="entry name" value="P-loop containing nucleotide triphosphate hydrolases"/>
    <property type="match status" value="1"/>
</dbReference>
<dbReference type="Pfam" id="PF13671">
    <property type="entry name" value="AAA_33"/>
    <property type="match status" value="1"/>
</dbReference>
<proteinExistence type="predicted"/>
<protein>
    <recommendedName>
        <fullName evidence="3">AAA domain-containing protein</fullName>
    </recommendedName>
</protein>
<dbReference type="AlphaFoldDB" id="A0A1G7U8L9"/>
<dbReference type="EMBL" id="FNCJ01000003">
    <property type="protein sequence ID" value="SDG43916.1"/>
    <property type="molecule type" value="Genomic_DNA"/>
</dbReference>
<dbReference type="SUPFAM" id="SSF52540">
    <property type="entry name" value="P-loop containing nucleoside triphosphate hydrolases"/>
    <property type="match status" value="1"/>
</dbReference>
<organism evidence="1 2">
    <name type="scientific">Paraburkholderia phenazinium</name>
    <dbReference type="NCBI Taxonomy" id="60549"/>
    <lineage>
        <taxon>Bacteria</taxon>
        <taxon>Pseudomonadati</taxon>
        <taxon>Pseudomonadota</taxon>
        <taxon>Betaproteobacteria</taxon>
        <taxon>Burkholderiales</taxon>
        <taxon>Burkholderiaceae</taxon>
        <taxon>Paraburkholderia</taxon>
    </lineage>
</organism>
<reference evidence="1 2" key="1">
    <citation type="submission" date="2016-10" db="EMBL/GenBank/DDBJ databases">
        <authorList>
            <person name="de Groot N.N."/>
        </authorList>
    </citation>
    <scope>NUCLEOTIDE SEQUENCE [LARGE SCALE GENOMIC DNA]</scope>
    <source>
        <strain evidence="1 2">LMG 2247</strain>
    </source>
</reference>
<dbReference type="Proteomes" id="UP000199706">
    <property type="component" value="Unassembled WGS sequence"/>
</dbReference>